<gene>
    <name evidence="3" type="ORF">SAMN05421812_117115</name>
</gene>
<dbReference type="RefSeq" id="WP_089254475.1">
    <property type="nucleotide sequence ID" value="NZ_FZPH01000017.1"/>
</dbReference>
<evidence type="ECO:0000313" key="4">
    <source>
        <dbReference type="Proteomes" id="UP000198362"/>
    </source>
</evidence>
<feature type="transmembrane region" description="Helical" evidence="1">
    <location>
        <begin position="125"/>
        <end position="143"/>
    </location>
</feature>
<keyword evidence="3" id="KW-0378">Hydrolase</keyword>
<dbReference type="InterPro" id="IPR000073">
    <property type="entry name" value="AB_hydrolase_1"/>
</dbReference>
<protein>
    <submittedName>
        <fullName evidence="3">Lysophospholipase, alpha-beta hydrolase superfamily</fullName>
    </submittedName>
</protein>
<dbReference type="Pfam" id="PF00561">
    <property type="entry name" value="Abhydrolase_1"/>
    <property type="match status" value="1"/>
</dbReference>
<name>A0A239PBT6_9ACTN</name>
<keyword evidence="1" id="KW-0812">Transmembrane</keyword>
<feature type="transmembrane region" description="Helical" evidence="1">
    <location>
        <begin position="30"/>
        <end position="48"/>
    </location>
</feature>
<proteinExistence type="predicted"/>
<dbReference type="SUPFAM" id="SSF53474">
    <property type="entry name" value="alpha/beta-Hydrolases"/>
    <property type="match status" value="1"/>
</dbReference>
<dbReference type="Proteomes" id="UP000198362">
    <property type="component" value="Unassembled WGS sequence"/>
</dbReference>
<evidence type="ECO:0000259" key="2">
    <source>
        <dbReference type="Pfam" id="PF00561"/>
    </source>
</evidence>
<reference evidence="3 4" key="1">
    <citation type="submission" date="2017-06" db="EMBL/GenBank/DDBJ databases">
        <authorList>
            <person name="Kim H.J."/>
            <person name="Triplett B.A."/>
        </authorList>
    </citation>
    <scope>NUCLEOTIDE SEQUENCE [LARGE SCALE GENOMIC DNA]</scope>
    <source>
        <strain evidence="3 4">CGMCC 4.5593</strain>
    </source>
</reference>
<sequence>MRRLSPWIVLAVPAVWGVSAAWWTPRGPLTPTQALWSVALSALVGGVVGRVSRWAMLFAPVAFVVALELSRVRVSGPSVDAPHLSAFGLVALVAGRGLHGLLTVLPMIVGAALTRVRGSGRLRRAGVALLAAVVVLVAVAVAIPARTPPILGPDGRPLPGSVAELASVDAGDYRLSVLIRGQDTAAPVLLFVPGAPGGMEMGSVRHQLGALERQFVVATLDRRGGGGSYAALDADPPVSLATGVADTVAVTNYLRTRFHQDRIFLLAHSGGSLLGALAAAQHPELYRAYIGTGQAVNLPETDRIFYAELVERDLVDRGPPPYGDFYSYEPIVANSGGSIGTVNTSEYPLLARVHLLNSMMDTWHTQYPSMQSIDLRRDVPRLAVPAYFVQGADELRGLAEPFAEWYALLDAPRKRLFVLDGSAHRPMFEQPDRFVDAMAQILADGVITGS</sequence>
<feature type="transmembrane region" description="Helical" evidence="1">
    <location>
        <begin position="86"/>
        <end position="113"/>
    </location>
</feature>
<evidence type="ECO:0000256" key="1">
    <source>
        <dbReference type="SAM" id="Phobius"/>
    </source>
</evidence>
<feature type="transmembrane region" description="Helical" evidence="1">
    <location>
        <begin position="55"/>
        <end position="74"/>
    </location>
</feature>
<feature type="domain" description="AB hydrolase-1" evidence="2">
    <location>
        <begin position="187"/>
        <end position="294"/>
    </location>
</feature>
<dbReference type="Gene3D" id="3.40.50.1820">
    <property type="entry name" value="alpha/beta hydrolase"/>
    <property type="match status" value="1"/>
</dbReference>
<dbReference type="EMBL" id="FZPH01000017">
    <property type="protein sequence ID" value="SNT64586.1"/>
    <property type="molecule type" value="Genomic_DNA"/>
</dbReference>
<keyword evidence="4" id="KW-1185">Reference proteome</keyword>
<keyword evidence="1" id="KW-1133">Transmembrane helix</keyword>
<dbReference type="AlphaFoldDB" id="A0A239PBT6"/>
<dbReference type="InterPro" id="IPR029058">
    <property type="entry name" value="AB_hydrolase_fold"/>
</dbReference>
<evidence type="ECO:0000313" key="3">
    <source>
        <dbReference type="EMBL" id="SNT64586.1"/>
    </source>
</evidence>
<dbReference type="GO" id="GO:0016787">
    <property type="term" value="F:hydrolase activity"/>
    <property type="evidence" value="ECO:0007669"/>
    <property type="project" value="UniProtKB-KW"/>
</dbReference>
<organism evidence="3 4">
    <name type="scientific">Asanoa hainanensis</name>
    <dbReference type="NCBI Taxonomy" id="560556"/>
    <lineage>
        <taxon>Bacteria</taxon>
        <taxon>Bacillati</taxon>
        <taxon>Actinomycetota</taxon>
        <taxon>Actinomycetes</taxon>
        <taxon>Micromonosporales</taxon>
        <taxon>Micromonosporaceae</taxon>
        <taxon>Asanoa</taxon>
    </lineage>
</organism>
<keyword evidence="1" id="KW-0472">Membrane</keyword>
<accession>A0A239PBT6</accession>
<dbReference type="OrthoDB" id="9796770at2"/>